<name>A0A171A3U6_TRIIF</name>
<keyword evidence="2" id="KW-1133">Transmembrane helix</keyword>
<dbReference type="EMBL" id="GEMB01001531">
    <property type="protein sequence ID" value="JAS01627.1"/>
    <property type="molecule type" value="Transcribed_RNA"/>
</dbReference>
<evidence type="ECO:0000313" key="4">
    <source>
        <dbReference type="EMBL" id="JAS01627.1"/>
    </source>
</evidence>
<keyword evidence="2" id="KW-0472">Membrane</keyword>
<dbReference type="InterPro" id="IPR010987">
    <property type="entry name" value="Glutathione-S-Trfase_C-like"/>
</dbReference>
<feature type="transmembrane region" description="Helical" evidence="2">
    <location>
        <begin position="103"/>
        <end position="126"/>
    </location>
</feature>
<dbReference type="PANTHER" id="PTHR44188">
    <property type="entry name" value="GDAP1, ISOFORM A"/>
    <property type="match status" value="1"/>
</dbReference>
<dbReference type="PROSITE" id="PS50405">
    <property type="entry name" value="GST_CTER"/>
    <property type="match status" value="1"/>
</dbReference>
<dbReference type="GO" id="GO:0008053">
    <property type="term" value="P:mitochondrial fusion"/>
    <property type="evidence" value="ECO:0007669"/>
    <property type="project" value="TreeGrafter"/>
</dbReference>
<feature type="domain" description="GST C-terminal" evidence="3">
    <location>
        <begin position="1"/>
        <end position="110"/>
    </location>
</feature>
<dbReference type="SUPFAM" id="SSF47616">
    <property type="entry name" value="GST C-terminal domain-like"/>
    <property type="match status" value="1"/>
</dbReference>
<dbReference type="AlphaFoldDB" id="A0A171A3U6"/>
<feature type="non-terminal residue" evidence="4">
    <location>
        <position position="1"/>
    </location>
</feature>
<accession>A0A171A3U6</accession>
<organism evidence="4">
    <name type="scientific">Triatoma infestans</name>
    <name type="common">Assassin bug</name>
    <dbReference type="NCBI Taxonomy" id="30076"/>
    <lineage>
        <taxon>Eukaryota</taxon>
        <taxon>Metazoa</taxon>
        <taxon>Ecdysozoa</taxon>
        <taxon>Arthropoda</taxon>
        <taxon>Hexapoda</taxon>
        <taxon>Insecta</taxon>
        <taxon>Pterygota</taxon>
        <taxon>Neoptera</taxon>
        <taxon>Paraneoptera</taxon>
        <taxon>Hemiptera</taxon>
        <taxon>Heteroptera</taxon>
        <taxon>Panheteroptera</taxon>
        <taxon>Cimicomorpha</taxon>
        <taxon>Reduviidae</taxon>
        <taxon>Triatominae</taxon>
        <taxon>Triatoma</taxon>
    </lineage>
</organism>
<evidence type="ECO:0000256" key="2">
    <source>
        <dbReference type="SAM" id="Phobius"/>
    </source>
</evidence>
<evidence type="ECO:0000256" key="1">
    <source>
        <dbReference type="ARBA" id="ARBA00007409"/>
    </source>
</evidence>
<dbReference type="PANTHER" id="PTHR44188:SF1">
    <property type="entry name" value="GDAP1, ISOFORM A"/>
    <property type="match status" value="1"/>
</dbReference>
<protein>
    <submittedName>
        <fullName evidence="4">Ganglioside-induced differentiation-associated protein 1-like protein isoform x6</fullName>
    </submittedName>
</protein>
<reference evidence="4" key="2">
    <citation type="journal article" date="2017" name="J. Med. Entomol.">
        <title>Transcriptome Analysis of the Triatoma infestans (Hemiptera: Reduviidae) Integument.</title>
        <authorList>
            <person name="Calderon-Fernandez G.M."/>
            <person name="Moriconi D.E."/>
            <person name="Dulbecco A.B."/>
            <person name="Juarez M.P."/>
        </authorList>
    </citation>
    <scope>NUCLEOTIDE SEQUENCE</scope>
    <source>
        <strain evidence="4">Int1</strain>
        <tissue evidence="4">Integument</tissue>
    </source>
</reference>
<dbReference type="GO" id="GO:0006626">
    <property type="term" value="P:protein targeting to mitochondrion"/>
    <property type="evidence" value="ECO:0007669"/>
    <property type="project" value="TreeGrafter"/>
</dbReference>
<dbReference type="InterPro" id="IPR036282">
    <property type="entry name" value="Glutathione-S-Trfase_C_sf"/>
</dbReference>
<comment type="similarity">
    <text evidence="1">Belongs to the GST superfamily.</text>
</comment>
<sequence>YKTVKDKEAYTRLLDEVDSTLQEVEDQLIQNKDSNSWLVCREFTVADVSLTTLLYRLDVVGLSRKFFSAGRRPCIEAYYERVSTRPSFQATFPTLFYHFKALIGFKVLGATAAALVAIAGGAIYYWKSRSRLIFIINIFFSRKVKMIYNF</sequence>
<dbReference type="Pfam" id="PF13410">
    <property type="entry name" value="GST_C_2"/>
    <property type="match status" value="1"/>
</dbReference>
<dbReference type="GO" id="GO:0005741">
    <property type="term" value="C:mitochondrial outer membrane"/>
    <property type="evidence" value="ECO:0007669"/>
    <property type="project" value="TreeGrafter"/>
</dbReference>
<proteinExistence type="inferred from homology"/>
<dbReference type="Gene3D" id="1.20.1050.10">
    <property type="match status" value="1"/>
</dbReference>
<evidence type="ECO:0000259" key="3">
    <source>
        <dbReference type="PROSITE" id="PS50405"/>
    </source>
</evidence>
<keyword evidence="2" id="KW-0812">Transmembrane</keyword>
<reference evidence="4" key="1">
    <citation type="submission" date="2016-04" db="EMBL/GenBank/DDBJ databases">
        <authorList>
            <person name="Calderon-Fernandez G.M.Sr."/>
        </authorList>
    </citation>
    <scope>NUCLEOTIDE SEQUENCE</scope>
    <source>
        <strain evidence="4">Int1</strain>
        <tissue evidence="4">Integument</tissue>
    </source>
</reference>
<dbReference type="GO" id="GO:0000266">
    <property type="term" value="P:mitochondrial fission"/>
    <property type="evidence" value="ECO:0007669"/>
    <property type="project" value="TreeGrafter"/>
</dbReference>